<evidence type="ECO:0000313" key="1">
    <source>
        <dbReference type="EMBL" id="PNY79182.1"/>
    </source>
</evidence>
<dbReference type="Proteomes" id="UP000236379">
    <property type="component" value="Unassembled WGS sequence"/>
</dbReference>
<dbReference type="GO" id="GO:0005524">
    <property type="term" value="F:ATP binding"/>
    <property type="evidence" value="ECO:0007669"/>
    <property type="project" value="UniProtKB-KW"/>
</dbReference>
<accession>A0A2K3URL0</accession>
<reference evidence="1 2" key="1">
    <citation type="submission" date="2018-01" db="EMBL/GenBank/DDBJ databases">
        <title>Deinococcus koreensis sp. nov., a radiation-resistant bacterium isolated from river water.</title>
        <authorList>
            <person name="Choi A."/>
        </authorList>
    </citation>
    <scope>NUCLEOTIDE SEQUENCE [LARGE SCALE GENOMIC DNA]</scope>
    <source>
        <strain evidence="1 2">SJW1-2</strain>
    </source>
</reference>
<protein>
    <submittedName>
        <fullName evidence="1">ATP-binding protein</fullName>
    </submittedName>
</protein>
<keyword evidence="1" id="KW-0067">ATP-binding</keyword>
<keyword evidence="1" id="KW-0547">Nucleotide-binding</keyword>
<evidence type="ECO:0000313" key="2">
    <source>
        <dbReference type="Proteomes" id="UP000236379"/>
    </source>
</evidence>
<gene>
    <name evidence="1" type="ORF">CVO96_20500</name>
</gene>
<sequence>MALQLSQSLPDGSVGILYDCFGAGRYRSRSEPRHSHRAACLQIANELATRGLCEPLITGASNDMWMRALLQRLKVAVATLRRAQADAVLAVFVDAADNAEMAAQEFSESCFVHELLREAVPEGCRIIALCRTERRHLLQPKSTVSQIELRPFSEAESLRHLRTRFDDATAPEGQEFHRLSSKNPRVQANALSIRGDEATVESVLAGLGPSPTTVDQQIEQQLKFAVASVRDRLPAQHQDQIEAICRGLANLPPFIPIEVLAKAAGVEPELISSFASDLGRPLYLSESSVHFRDEPTETWFRQQFAASPDVIKQYTIRLNPLAEDIPYVASVLPSLLQQSGQYDELIQLALSDGSLPHNKPIDARNIRVYRLQYALKAALQRQRYKDAAKLAFRAGEETAGKERELELLTENLDLIPLLQSSERVQELAFRRMLRSGWAGSENVYSASLLSYVKEFQGDARSFRRSGSAWLTLHFEEREQKRKKKPHAYEDALKTRDIGEMAITNLNLDGSEDAVRFTVNWRPPSTIFKTTTFLARRLIDAGRFEVIEEFARAGRDSPLIVLALCNELVAVGRRPEVEVLRRCLAALVEEPSIIPTPELGGLDNGRDSFQSAVLALAESCAASGLAKKHVLHMLETRFAKGISRYIASWHSLDELWLFLRFLAIRAVLEQNLKPDLQQWLPEEWLSEKLGHEQRQQKEEFEEVFACLFPWYLARAQIIVDPANDPQTLLQRTEAHAKTGYRVGTSLHQQLPFEIARVRFECWTFARPTVEPGEGFAQGLLEGKFRLRLRDQLYALRASHRLEHLKGIRMPLEQSCRDAVQHSTEDTPEEMANLYVRLARAVLVTDYGDAAEYFRRALEAVSKFGDEVVDRWRALTAMAERTCEGGQTSPETAYRYIRCAELVGDSVVREKYWDRMEAIEVCFRLNAPSGFAALSRWRDRQVGYFDRLLPRLCQSAVDSGAVSPAAGWSLSAFSWEDGYLDFALLCIEREPDRANKQFILDTAVRDLRLQNHLGDWQKLGDAAQRFSLDATEVRQVLDFQVKPLVREGSDGLPNYPHLREEAEAVDWSTLLAGLDLSSSVGLNEAIQRFEATPYPHVRAAFWNEVFSRVPETNIKRLLEELLLAEKLDSHDVAEGIQSLPSQYRQKVSVQQHWPDLARGLGKRFAAECCVHWRRKRFVEALGSDPSYSKLICDGVVEGIADSNDLNGAGTLFGFCEVIASFVTSEEAHEVLGFAIGRFELHVMDAHADGPWKTSMEPPTSMVETLAGFLWSALGSPRAAERWQAAHGVRRLAATGCMLELDALVTWMAREDVGAFGSPSYPFYILHARLYLIIALSRVALDSAGLLKAHAALFEHHALTCEPHILIQKYAARTALSIEAAYPGTYPEQTIAALSAVGVSPFPLRKTKGYSDNTAQTPWHVRGEVDPTLDLYLGYDFDRYWFAPLDDVFGVQNGQTQQLACDLIFNRWKIKVNDRSIVDPRRGLWDQSHRERETWHSHMDYPNADNYTFYLSYHALLQSAGMMLSELPVVDKDYEDGENAWASWLQRHDLTRADGRWLADRRDPAPLKRPGWLRQAATDSWRDKAGADEADFIEGLLTGRNGRAWLCTDGRWEDGDRERNETFRVASALVAPSTAQSLLNALSTCLDPHDFKLPALDEDRLEFKSPPFELQGWITRHHTSNKLDDFDPHAGNIDYPPYTVASEILDRCGIVADQENRVWISSDGSEAVVCELWGEYKSQHGSEQDIRERKGSRMLASLAFLKTLCQTLDRVLIFEVQIQRTFLRSSYRRREDHDGYRSPANRIYLLSADGTLRTTSTGYQLRESVGAGT</sequence>
<keyword evidence="2" id="KW-1185">Reference proteome</keyword>
<proteinExistence type="predicted"/>
<dbReference type="EMBL" id="PPPD01000006">
    <property type="protein sequence ID" value="PNY79182.1"/>
    <property type="molecule type" value="Genomic_DNA"/>
</dbReference>
<name>A0A2K3URL0_9DEIO</name>
<comment type="caution">
    <text evidence="1">The sequence shown here is derived from an EMBL/GenBank/DDBJ whole genome shotgun (WGS) entry which is preliminary data.</text>
</comment>
<organism evidence="1 2">
    <name type="scientific">Deinococcus koreensis</name>
    <dbReference type="NCBI Taxonomy" id="2054903"/>
    <lineage>
        <taxon>Bacteria</taxon>
        <taxon>Thermotogati</taxon>
        <taxon>Deinococcota</taxon>
        <taxon>Deinococci</taxon>
        <taxon>Deinococcales</taxon>
        <taxon>Deinococcaceae</taxon>
        <taxon>Deinococcus</taxon>
    </lineage>
</organism>